<dbReference type="Gramene" id="GBG80483">
    <property type="protein sequence ID" value="GBG80483"/>
    <property type="gene ID" value="CBR_g30945"/>
</dbReference>
<proteinExistence type="predicted"/>
<protein>
    <submittedName>
        <fullName evidence="1">Uncharacterized protein</fullName>
    </submittedName>
</protein>
<evidence type="ECO:0000313" key="1">
    <source>
        <dbReference type="EMBL" id="GBG80483.1"/>
    </source>
</evidence>
<sequence length="99" mass="10466">MPPRRVCREGVQASNAAVYAACRLASRNFFLRDSVSMAQGNHAAVQSLSRGVQASNAAVHAACRFASRIFSSLVPSNTVECTHELCEGDSADASQSGYS</sequence>
<organism evidence="1 2">
    <name type="scientific">Chara braunii</name>
    <name type="common">Braun's stonewort</name>
    <dbReference type="NCBI Taxonomy" id="69332"/>
    <lineage>
        <taxon>Eukaryota</taxon>
        <taxon>Viridiplantae</taxon>
        <taxon>Streptophyta</taxon>
        <taxon>Charophyceae</taxon>
        <taxon>Charales</taxon>
        <taxon>Characeae</taxon>
        <taxon>Chara</taxon>
    </lineage>
</organism>
<gene>
    <name evidence="1" type="ORF">CBR_g30945</name>
</gene>
<dbReference type="EMBL" id="BFEA01000347">
    <property type="protein sequence ID" value="GBG80483.1"/>
    <property type="molecule type" value="Genomic_DNA"/>
</dbReference>
<keyword evidence="2" id="KW-1185">Reference proteome</keyword>
<reference evidence="1 2" key="1">
    <citation type="journal article" date="2018" name="Cell">
        <title>The Chara Genome: Secondary Complexity and Implications for Plant Terrestrialization.</title>
        <authorList>
            <person name="Nishiyama T."/>
            <person name="Sakayama H."/>
            <person name="Vries J.D."/>
            <person name="Buschmann H."/>
            <person name="Saint-Marcoux D."/>
            <person name="Ullrich K.K."/>
            <person name="Haas F.B."/>
            <person name="Vanderstraeten L."/>
            <person name="Becker D."/>
            <person name="Lang D."/>
            <person name="Vosolsobe S."/>
            <person name="Rombauts S."/>
            <person name="Wilhelmsson P.K.I."/>
            <person name="Janitza P."/>
            <person name="Kern R."/>
            <person name="Heyl A."/>
            <person name="Rumpler F."/>
            <person name="Villalobos L.I.A.C."/>
            <person name="Clay J.M."/>
            <person name="Skokan R."/>
            <person name="Toyoda A."/>
            <person name="Suzuki Y."/>
            <person name="Kagoshima H."/>
            <person name="Schijlen E."/>
            <person name="Tajeshwar N."/>
            <person name="Catarino B."/>
            <person name="Hetherington A.J."/>
            <person name="Saltykova A."/>
            <person name="Bonnot C."/>
            <person name="Breuninger H."/>
            <person name="Symeonidi A."/>
            <person name="Radhakrishnan G.V."/>
            <person name="Van Nieuwerburgh F."/>
            <person name="Deforce D."/>
            <person name="Chang C."/>
            <person name="Karol K.G."/>
            <person name="Hedrich R."/>
            <person name="Ulvskov P."/>
            <person name="Glockner G."/>
            <person name="Delwiche C.F."/>
            <person name="Petrasek J."/>
            <person name="Van de Peer Y."/>
            <person name="Friml J."/>
            <person name="Beilby M."/>
            <person name="Dolan L."/>
            <person name="Kohara Y."/>
            <person name="Sugano S."/>
            <person name="Fujiyama A."/>
            <person name="Delaux P.-M."/>
            <person name="Quint M."/>
            <person name="TheiBen G."/>
            <person name="Hagemann M."/>
            <person name="Harholt J."/>
            <person name="Dunand C."/>
            <person name="Zachgo S."/>
            <person name="Langdale J."/>
            <person name="Maumus F."/>
            <person name="Straeten D.V.D."/>
            <person name="Gould S.B."/>
            <person name="Rensing S.A."/>
        </authorList>
    </citation>
    <scope>NUCLEOTIDE SEQUENCE [LARGE SCALE GENOMIC DNA]</scope>
    <source>
        <strain evidence="1 2">S276</strain>
    </source>
</reference>
<comment type="caution">
    <text evidence="1">The sequence shown here is derived from an EMBL/GenBank/DDBJ whole genome shotgun (WGS) entry which is preliminary data.</text>
</comment>
<accession>A0A388LE38</accession>
<dbReference type="AlphaFoldDB" id="A0A388LE38"/>
<evidence type="ECO:0000313" key="2">
    <source>
        <dbReference type="Proteomes" id="UP000265515"/>
    </source>
</evidence>
<name>A0A388LE38_CHABU</name>
<dbReference type="Proteomes" id="UP000265515">
    <property type="component" value="Unassembled WGS sequence"/>
</dbReference>